<feature type="coiled-coil region" evidence="1">
    <location>
        <begin position="21"/>
        <end position="104"/>
    </location>
</feature>
<sequence length="342" mass="38351">MNDVAHPGPSNFDYLVVHSDLRRVTAENEALKSVVKRLTDDLEDLKHDKRSYRASKERVEADLDAAMRSLEDTRSSLDEARMLNDELKEKLEERDRDNEYLRRMLEEESQEDTKWFMIVEQLQAKVAELERNGLQQAGPSSATNHERLPSEPPFQSEVATQTEAEPNALVPSSTSGQSERTLTGESAWERDMAMDVEYSHSLPGSSKAASSSSVPSSEVVGADVETPTKPKATVVTLPTPESALRIRIPTASTMGKLKRNNGLNGEYWTCFLTPEEDSRLVRRQTRSNESTPSSRRISRPLKRTSSELQLVAAGRRSPPKQWLYKVHSGRGRTSLPSKRAMA</sequence>
<evidence type="ECO:0000313" key="3">
    <source>
        <dbReference type="EMBL" id="TEB37811.1"/>
    </source>
</evidence>
<dbReference type="Proteomes" id="UP000298030">
    <property type="component" value="Unassembled WGS sequence"/>
</dbReference>
<dbReference type="EMBL" id="QPFP01000003">
    <property type="protein sequence ID" value="TEB37811.1"/>
    <property type="molecule type" value="Genomic_DNA"/>
</dbReference>
<feature type="region of interest" description="Disordered" evidence="2">
    <location>
        <begin position="136"/>
        <end position="184"/>
    </location>
</feature>
<feature type="compositionally biased region" description="Low complexity" evidence="2">
    <location>
        <begin position="199"/>
        <end position="217"/>
    </location>
</feature>
<feature type="compositionally biased region" description="Polar residues" evidence="2">
    <location>
        <begin position="157"/>
        <end position="184"/>
    </location>
</feature>
<evidence type="ECO:0000256" key="1">
    <source>
        <dbReference type="SAM" id="Coils"/>
    </source>
</evidence>
<keyword evidence="4" id="KW-1185">Reference proteome</keyword>
<feature type="region of interest" description="Disordered" evidence="2">
    <location>
        <begin position="280"/>
        <end position="321"/>
    </location>
</feature>
<evidence type="ECO:0000256" key="2">
    <source>
        <dbReference type="SAM" id="MobiDB-lite"/>
    </source>
</evidence>
<feature type="region of interest" description="Disordered" evidence="2">
    <location>
        <begin position="199"/>
        <end position="225"/>
    </location>
</feature>
<evidence type="ECO:0000313" key="4">
    <source>
        <dbReference type="Proteomes" id="UP000298030"/>
    </source>
</evidence>
<proteinExistence type="predicted"/>
<keyword evidence="1" id="KW-0175">Coiled coil</keyword>
<dbReference type="AlphaFoldDB" id="A0A4Y7TUZ9"/>
<organism evidence="3 4">
    <name type="scientific">Coprinellus micaceus</name>
    <name type="common">Glistening ink-cap mushroom</name>
    <name type="synonym">Coprinus micaceus</name>
    <dbReference type="NCBI Taxonomy" id="71717"/>
    <lineage>
        <taxon>Eukaryota</taxon>
        <taxon>Fungi</taxon>
        <taxon>Dikarya</taxon>
        <taxon>Basidiomycota</taxon>
        <taxon>Agaricomycotina</taxon>
        <taxon>Agaricomycetes</taxon>
        <taxon>Agaricomycetidae</taxon>
        <taxon>Agaricales</taxon>
        <taxon>Agaricineae</taxon>
        <taxon>Psathyrellaceae</taxon>
        <taxon>Coprinellus</taxon>
    </lineage>
</organism>
<comment type="caution">
    <text evidence="3">The sequence shown here is derived from an EMBL/GenBank/DDBJ whole genome shotgun (WGS) entry which is preliminary data.</text>
</comment>
<name>A0A4Y7TUZ9_COPMI</name>
<protein>
    <submittedName>
        <fullName evidence="3">Uncharacterized protein</fullName>
    </submittedName>
</protein>
<accession>A0A4Y7TUZ9</accession>
<reference evidence="3 4" key="1">
    <citation type="journal article" date="2019" name="Nat. Ecol. Evol.">
        <title>Megaphylogeny resolves global patterns of mushroom evolution.</title>
        <authorList>
            <person name="Varga T."/>
            <person name="Krizsan K."/>
            <person name="Foldi C."/>
            <person name="Dima B."/>
            <person name="Sanchez-Garcia M."/>
            <person name="Sanchez-Ramirez S."/>
            <person name="Szollosi G.J."/>
            <person name="Szarkandi J.G."/>
            <person name="Papp V."/>
            <person name="Albert L."/>
            <person name="Andreopoulos W."/>
            <person name="Angelini C."/>
            <person name="Antonin V."/>
            <person name="Barry K.W."/>
            <person name="Bougher N.L."/>
            <person name="Buchanan P."/>
            <person name="Buyck B."/>
            <person name="Bense V."/>
            <person name="Catcheside P."/>
            <person name="Chovatia M."/>
            <person name="Cooper J."/>
            <person name="Damon W."/>
            <person name="Desjardin D."/>
            <person name="Finy P."/>
            <person name="Geml J."/>
            <person name="Haridas S."/>
            <person name="Hughes K."/>
            <person name="Justo A."/>
            <person name="Karasinski D."/>
            <person name="Kautmanova I."/>
            <person name="Kiss B."/>
            <person name="Kocsube S."/>
            <person name="Kotiranta H."/>
            <person name="LaButti K.M."/>
            <person name="Lechner B.E."/>
            <person name="Liimatainen K."/>
            <person name="Lipzen A."/>
            <person name="Lukacs Z."/>
            <person name="Mihaltcheva S."/>
            <person name="Morgado L.N."/>
            <person name="Niskanen T."/>
            <person name="Noordeloos M.E."/>
            <person name="Ohm R.A."/>
            <person name="Ortiz-Santana B."/>
            <person name="Ovrebo C."/>
            <person name="Racz N."/>
            <person name="Riley R."/>
            <person name="Savchenko A."/>
            <person name="Shiryaev A."/>
            <person name="Soop K."/>
            <person name="Spirin V."/>
            <person name="Szebenyi C."/>
            <person name="Tomsovsky M."/>
            <person name="Tulloss R.E."/>
            <person name="Uehling J."/>
            <person name="Grigoriev I.V."/>
            <person name="Vagvolgyi C."/>
            <person name="Papp T."/>
            <person name="Martin F.M."/>
            <person name="Miettinen O."/>
            <person name="Hibbett D.S."/>
            <person name="Nagy L.G."/>
        </authorList>
    </citation>
    <scope>NUCLEOTIDE SEQUENCE [LARGE SCALE GENOMIC DNA]</scope>
    <source>
        <strain evidence="3 4">FP101781</strain>
    </source>
</reference>
<gene>
    <name evidence="3" type="ORF">FA13DRAFT_708522</name>
</gene>